<dbReference type="SUPFAM" id="SSF52283">
    <property type="entry name" value="Formate/glycerate dehydrogenase catalytic domain-like"/>
    <property type="match status" value="1"/>
</dbReference>
<organism evidence="1">
    <name type="scientific">marine metagenome</name>
    <dbReference type="NCBI Taxonomy" id="408172"/>
    <lineage>
        <taxon>unclassified sequences</taxon>
        <taxon>metagenomes</taxon>
        <taxon>ecological metagenomes</taxon>
    </lineage>
</organism>
<name>A0A382Q0K6_9ZZZZ</name>
<dbReference type="EMBL" id="UINC01110746">
    <property type="protein sequence ID" value="SVC78465.1"/>
    <property type="molecule type" value="Genomic_DNA"/>
</dbReference>
<protein>
    <recommendedName>
        <fullName evidence="2">D-isomer specific 2-hydroxyacid dehydrogenase catalytic domain-containing protein</fullName>
    </recommendedName>
</protein>
<evidence type="ECO:0008006" key="2">
    <source>
        <dbReference type="Google" id="ProtNLM"/>
    </source>
</evidence>
<proteinExistence type="predicted"/>
<dbReference type="AlphaFoldDB" id="A0A382Q0K6"/>
<feature type="non-terminal residue" evidence="1">
    <location>
        <position position="52"/>
    </location>
</feature>
<dbReference type="Gene3D" id="3.40.50.720">
    <property type="entry name" value="NAD(P)-binding Rossmann-like Domain"/>
    <property type="match status" value="1"/>
</dbReference>
<accession>A0A382Q0K6</accession>
<gene>
    <name evidence="1" type="ORF">METZ01_LOCUS331319</name>
</gene>
<reference evidence="1" key="1">
    <citation type="submission" date="2018-05" db="EMBL/GenBank/DDBJ databases">
        <authorList>
            <person name="Lanie J.A."/>
            <person name="Ng W.-L."/>
            <person name="Kazmierczak K.M."/>
            <person name="Andrzejewski T.M."/>
            <person name="Davidsen T.M."/>
            <person name="Wayne K.J."/>
            <person name="Tettelin H."/>
            <person name="Glass J.I."/>
            <person name="Rusch D."/>
            <person name="Podicherti R."/>
            <person name="Tsui H.-C.T."/>
            <person name="Winkler M.E."/>
        </authorList>
    </citation>
    <scope>NUCLEOTIDE SEQUENCE</scope>
</reference>
<evidence type="ECO:0000313" key="1">
    <source>
        <dbReference type="EMBL" id="SVC78465.1"/>
    </source>
</evidence>
<sequence length="52" mass="5783">MKVLVCDPISQTGIDFLKQQDGLETIVLDRRHSEEELLPIVGDVSAMAVRSE</sequence>